<dbReference type="InterPro" id="IPR003018">
    <property type="entry name" value="GAF"/>
</dbReference>
<dbReference type="PANTHER" id="PTHR33745">
    <property type="entry name" value="RSBT ANTAGONIST PROTEIN RSBS-RELATED"/>
    <property type="match status" value="1"/>
</dbReference>
<dbReference type="Gene3D" id="3.30.450.40">
    <property type="match status" value="1"/>
</dbReference>
<dbReference type="Proteomes" id="UP000321051">
    <property type="component" value="Unassembled WGS sequence"/>
</dbReference>
<evidence type="ECO:0000313" key="2">
    <source>
        <dbReference type="EMBL" id="GEK59226.1"/>
    </source>
</evidence>
<dbReference type="CDD" id="cd07041">
    <property type="entry name" value="STAS_RsbR_RsbS_like"/>
    <property type="match status" value="1"/>
</dbReference>
<organism evidence="2 3">
    <name type="scientific">Marinococcus halophilus</name>
    <dbReference type="NCBI Taxonomy" id="1371"/>
    <lineage>
        <taxon>Bacteria</taxon>
        <taxon>Bacillati</taxon>
        <taxon>Bacillota</taxon>
        <taxon>Bacilli</taxon>
        <taxon>Bacillales</taxon>
        <taxon>Bacillaceae</taxon>
        <taxon>Marinococcus</taxon>
    </lineage>
</organism>
<dbReference type="SUPFAM" id="SSF52091">
    <property type="entry name" value="SpoIIaa-like"/>
    <property type="match status" value="1"/>
</dbReference>
<dbReference type="OrthoDB" id="1120027at2"/>
<dbReference type="Pfam" id="PF01740">
    <property type="entry name" value="STAS"/>
    <property type="match status" value="1"/>
</dbReference>
<sequence length="286" mass="32418">MNLTSGPSSRYTFSIEEMAEEIMSVIAESLHVDSVYIAKREAAYMDVLSAYNNRGEELVSPGMKVEHEASFCQYVLRNDKQEYFHFSDAVNDEETKELLMPKNFNVHTFLGVYIKNQEGGPFGTLCVLNREPREFKKEEISLMQTFGNLLSYLIRVDQMNEKIDVLGYPIVPIGEGIAVLPLVGAMDENRSNRLMETVLQEVYGGKYDYFMIDVSGVSAFNETFTMYLSQVIQALKLMGIDPILTGVRPDMAVQDVRKDILGENIIIEKSLETALKSIGFRLVRDE</sequence>
<gene>
    <name evidence="2" type="ORF">MHA01_21310</name>
</gene>
<evidence type="ECO:0000313" key="3">
    <source>
        <dbReference type="Proteomes" id="UP000321051"/>
    </source>
</evidence>
<dbReference type="RefSeq" id="WP_079474640.1">
    <property type="nucleotide sequence ID" value="NZ_BJUN01000012.1"/>
</dbReference>
<dbReference type="InterPro" id="IPR051932">
    <property type="entry name" value="Bact_StressResp_Reg"/>
</dbReference>
<evidence type="ECO:0000259" key="1">
    <source>
        <dbReference type="PROSITE" id="PS50801"/>
    </source>
</evidence>
<keyword evidence="3" id="KW-1185">Reference proteome</keyword>
<dbReference type="PANTHER" id="PTHR33745:SF8">
    <property type="entry name" value="BLUE-LIGHT PHOTORECEPTOR"/>
    <property type="match status" value="1"/>
</dbReference>
<dbReference type="InterPro" id="IPR036513">
    <property type="entry name" value="STAS_dom_sf"/>
</dbReference>
<dbReference type="InterPro" id="IPR029016">
    <property type="entry name" value="GAF-like_dom_sf"/>
</dbReference>
<dbReference type="PROSITE" id="PS50801">
    <property type="entry name" value="STAS"/>
    <property type="match status" value="1"/>
</dbReference>
<name>A0A510Y789_MARHA</name>
<dbReference type="AlphaFoldDB" id="A0A510Y789"/>
<dbReference type="STRING" id="1371.GCA_900166605_00290"/>
<dbReference type="Gene3D" id="3.30.750.24">
    <property type="entry name" value="STAS domain"/>
    <property type="match status" value="1"/>
</dbReference>
<reference evidence="2 3" key="1">
    <citation type="submission" date="2019-07" db="EMBL/GenBank/DDBJ databases">
        <title>Whole genome shotgun sequence of Marinococcus halophilus NBRC 102359.</title>
        <authorList>
            <person name="Hosoyama A."/>
            <person name="Uohara A."/>
            <person name="Ohji S."/>
            <person name="Ichikawa N."/>
        </authorList>
    </citation>
    <scope>NUCLEOTIDE SEQUENCE [LARGE SCALE GENOMIC DNA]</scope>
    <source>
        <strain evidence="2 3">NBRC 102359</strain>
    </source>
</reference>
<protein>
    <recommendedName>
        <fullName evidence="1">STAS domain-containing protein</fullName>
    </recommendedName>
</protein>
<comment type="caution">
    <text evidence="2">The sequence shown here is derived from an EMBL/GenBank/DDBJ whole genome shotgun (WGS) entry which is preliminary data.</text>
</comment>
<dbReference type="EMBL" id="BJUN01000012">
    <property type="protein sequence ID" value="GEK59226.1"/>
    <property type="molecule type" value="Genomic_DNA"/>
</dbReference>
<dbReference type="SMART" id="SM00065">
    <property type="entry name" value="GAF"/>
    <property type="match status" value="1"/>
</dbReference>
<proteinExistence type="predicted"/>
<dbReference type="Pfam" id="PF01590">
    <property type="entry name" value="GAF"/>
    <property type="match status" value="1"/>
</dbReference>
<accession>A0A510Y789</accession>
<dbReference type="SUPFAM" id="SSF55781">
    <property type="entry name" value="GAF domain-like"/>
    <property type="match status" value="1"/>
</dbReference>
<dbReference type="InterPro" id="IPR002645">
    <property type="entry name" value="STAS_dom"/>
</dbReference>
<feature type="domain" description="STAS" evidence="1">
    <location>
        <begin position="167"/>
        <end position="278"/>
    </location>
</feature>